<dbReference type="RefSeq" id="WP_195871182.1">
    <property type="nucleotide sequence ID" value="NZ_JADOET010000006.1"/>
</dbReference>
<evidence type="ECO:0000313" key="2">
    <source>
        <dbReference type="Proteomes" id="UP000611215"/>
    </source>
</evidence>
<proteinExistence type="predicted"/>
<comment type="caution">
    <text evidence="1">The sequence shown here is derived from an EMBL/GenBank/DDBJ whole genome shotgun (WGS) entry which is preliminary data.</text>
</comment>
<dbReference type="EMBL" id="JADOET010000006">
    <property type="protein sequence ID" value="MBF8149905.1"/>
    <property type="molecule type" value="Genomic_DNA"/>
</dbReference>
<dbReference type="Proteomes" id="UP000611215">
    <property type="component" value="Unassembled WGS sequence"/>
</dbReference>
<evidence type="ECO:0000313" key="1">
    <source>
        <dbReference type="EMBL" id="MBF8149905.1"/>
    </source>
</evidence>
<sequence>MISCKGKVTENKRTHYQEIIDGPANFRDKINGKLIFELNDSIGVQITDFRKEWCEAGLFIGISETEYRNGQLNPNRKIKNSRNKTIGITKDSVDIVFDGEEDGKYFGFISGFTHKNNIKEKYLLEKELESYINNNSRKKSDFDFFINNFDLELKESFLNYESYFKYENWITDPSPGFRILLLFEESELKGVLHSRSLKLKKSNTSKVNDIYKVTFFDDYPKGKQDNFISSIKEWLHGVD</sequence>
<gene>
    <name evidence="1" type="ORF">ITJ86_08340</name>
</gene>
<protein>
    <submittedName>
        <fullName evidence="1">Uncharacterized protein</fullName>
    </submittedName>
</protein>
<name>A0ABS0EHI1_9FLAO</name>
<organism evidence="1 2">
    <name type="scientific">Winogradskyella marina</name>
    <dbReference type="NCBI Taxonomy" id="2785530"/>
    <lineage>
        <taxon>Bacteria</taxon>
        <taxon>Pseudomonadati</taxon>
        <taxon>Bacteroidota</taxon>
        <taxon>Flavobacteriia</taxon>
        <taxon>Flavobacteriales</taxon>
        <taxon>Flavobacteriaceae</taxon>
        <taxon>Winogradskyella</taxon>
    </lineage>
</organism>
<accession>A0ABS0EHI1</accession>
<reference evidence="1 2" key="1">
    <citation type="submission" date="2020-11" db="EMBL/GenBank/DDBJ databases">
        <title>Winogradskyella marina sp. nov., isolated from marine sediment.</title>
        <authorList>
            <person name="Bo J."/>
            <person name="Wang S."/>
            <person name="Song X."/>
            <person name="Du Z."/>
        </authorList>
    </citation>
    <scope>NUCLEOTIDE SEQUENCE [LARGE SCALE GENOMIC DNA]</scope>
    <source>
        <strain evidence="1 2">F6397</strain>
    </source>
</reference>
<keyword evidence="2" id="KW-1185">Reference proteome</keyword>